<evidence type="ECO:0000256" key="7">
    <source>
        <dbReference type="SAM" id="Phobius"/>
    </source>
</evidence>
<comment type="subcellular location">
    <subcellularLocation>
        <location evidence="1">Cell membrane</location>
        <topology evidence="1">Multi-pass membrane protein</topology>
    </subcellularLocation>
</comment>
<feature type="transmembrane region" description="Helical" evidence="7">
    <location>
        <begin position="12"/>
        <end position="34"/>
    </location>
</feature>
<feature type="domain" description="ABC transporter" evidence="8">
    <location>
        <begin position="328"/>
        <end position="538"/>
    </location>
</feature>
<dbReference type="InterPro" id="IPR027417">
    <property type="entry name" value="P-loop_NTPase"/>
</dbReference>
<reference evidence="11 12" key="1">
    <citation type="submission" date="2018-12" db="EMBL/GenBank/DDBJ databases">
        <authorList>
            <consortium name="Pathogen Informatics"/>
        </authorList>
    </citation>
    <scope>NUCLEOTIDE SEQUENCE [LARGE SCALE GENOMIC DNA]</scope>
    <source>
        <strain evidence="12">NCTC 10904</strain>
        <strain evidence="11">NCTC10904</strain>
    </source>
</reference>
<evidence type="ECO:0000256" key="5">
    <source>
        <dbReference type="ARBA" id="ARBA00022989"/>
    </source>
</evidence>
<name>A0AAJ5TBG6_STRSA</name>
<evidence type="ECO:0000259" key="8">
    <source>
        <dbReference type="PROSITE" id="PS50893"/>
    </source>
</evidence>
<reference evidence="10 13" key="2">
    <citation type="journal article" date="2022" name="Med Res Arch">
        <title>Genomic identification of streptococcal strains and relation to clinical characteristics. A substudy to The Partial Oral Treatment of Endocarditis (POET) Trial.</title>
        <authorList>
            <person name="Christensen J."/>
            <person name="Jensen C."/>
            <person name="Dargis R."/>
            <person name="Nielsen X."/>
            <person name="Pries- Heje M."/>
            <person name="Wiingaard C."/>
            <person name="Ihlemann N."/>
            <person name="Gill S."/>
            <person name="Bruun N."/>
            <person name="Elming H."/>
            <person name="Povlsen J."/>
            <person name="Madsen T."/>
            <person name="Jensen K."/>
            <person name="Fuursted K."/>
            <person name="Ostergaard L."/>
            <person name="Christiansen U."/>
            <person name="Rosenvinge F."/>
            <person name="Helweg-Larsen J."/>
            <person name="Fosbol E."/>
            <person name="Kober L."/>
            <person name="Torp-Pedersen C."/>
            <person name="Tonder N."/>
            <person name="Moser C."/>
            <person name="Iversen K."/>
            <person name="Bundgaard H."/>
        </authorList>
    </citation>
    <scope>NUCLEOTIDE SEQUENCE [LARGE SCALE GENOMIC DNA]</scope>
    <source>
        <strain evidence="10 13">A12055600</strain>
    </source>
</reference>
<dbReference type="SMART" id="SM00382">
    <property type="entry name" value="AAA"/>
    <property type="match status" value="1"/>
</dbReference>
<dbReference type="PROSITE" id="PS50929">
    <property type="entry name" value="ABC_TM1F"/>
    <property type="match status" value="1"/>
</dbReference>
<keyword evidence="3" id="KW-0547">Nucleotide-binding</keyword>
<dbReference type="EC" id="3.6.3.-" evidence="11"/>
<dbReference type="CDD" id="cd03228">
    <property type="entry name" value="ABCC_MRP_Like"/>
    <property type="match status" value="1"/>
</dbReference>
<dbReference type="AlphaFoldDB" id="A0AAJ5TBG6"/>
<dbReference type="PANTHER" id="PTHR43394">
    <property type="entry name" value="ATP-DEPENDENT PERMEASE MDL1, MITOCHONDRIAL"/>
    <property type="match status" value="1"/>
</dbReference>
<feature type="transmembrane region" description="Helical" evidence="7">
    <location>
        <begin position="54"/>
        <end position="77"/>
    </location>
</feature>
<evidence type="ECO:0000313" key="11">
    <source>
        <dbReference type="EMBL" id="VDY72584.1"/>
    </source>
</evidence>
<dbReference type="EMBL" id="JAKUVJ010000003">
    <property type="protein sequence ID" value="MCY7034030.1"/>
    <property type="molecule type" value="Genomic_DNA"/>
</dbReference>
<dbReference type="Gene3D" id="1.20.1560.10">
    <property type="entry name" value="ABC transporter type 1, transmembrane domain"/>
    <property type="match status" value="1"/>
</dbReference>
<feature type="transmembrane region" description="Helical" evidence="7">
    <location>
        <begin position="130"/>
        <end position="147"/>
    </location>
</feature>
<dbReference type="Proteomes" id="UP001208557">
    <property type="component" value="Unassembled WGS sequence"/>
</dbReference>
<dbReference type="InterPro" id="IPR003439">
    <property type="entry name" value="ABC_transporter-like_ATP-bd"/>
</dbReference>
<keyword evidence="5 7" id="KW-1133">Transmembrane helix</keyword>
<evidence type="ECO:0000256" key="2">
    <source>
        <dbReference type="ARBA" id="ARBA00022692"/>
    </source>
</evidence>
<accession>A0AAJ5TBG6</accession>
<evidence type="ECO:0000256" key="6">
    <source>
        <dbReference type="ARBA" id="ARBA00023136"/>
    </source>
</evidence>
<feature type="transmembrane region" description="Helical" evidence="7">
    <location>
        <begin position="191"/>
        <end position="214"/>
    </location>
</feature>
<proteinExistence type="predicted"/>
<keyword evidence="2 7" id="KW-0812">Transmembrane</keyword>
<dbReference type="GO" id="GO:0016887">
    <property type="term" value="F:ATP hydrolysis activity"/>
    <property type="evidence" value="ECO:0007669"/>
    <property type="project" value="InterPro"/>
</dbReference>
<dbReference type="SUPFAM" id="SSF90123">
    <property type="entry name" value="ABC transporter transmembrane region"/>
    <property type="match status" value="1"/>
</dbReference>
<dbReference type="GO" id="GO:0005886">
    <property type="term" value="C:plasma membrane"/>
    <property type="evidence" value="ECO:0007669"/>
    <property type="project" value="UniProtKB-SubCell"/>
</dbReference>
<dbReference type="RefSeq" id="WP_126435898.1">
    <property type="nucleotide sequence ID" value="NZ_CP076611.1"/>
</dbReference>
<dbReference type="GO" id="GO:0015421">
    <property type="term" value="F:ABC-type oligopeptide transporter activity"/>
    <property type="evidence" value="ECO:0007669"/>
    <property type="project" value="TreeGrafter"/>
</dbReference>
<dbReference type="EMBL" id="LR134002">
    <property type="protein sequence ID" value="VDY72584.1"/>
    <property type="molecule type" value="Genomic_DNA"/>
</dbReference>
<keyword evidence="11" id="KW-0378">Hydrolase</keyword>
<dbReference type="GO" id="GO:0005524">
    <property type="term" value="F:ATP binding"/>
    <property type="evidence" value="ECO:0007669"/>
    <property type="project" value="UniProtKB-KW"/>
</dbReference>
<dbReference type="Gene3D" id="3.40.50.300">
    <property type="entry name" value="P-loop containing nucleotide triphosphate hydrolases"/>
    <property type="match status" value="1"/>
</dbReference>
<evidence type="ECO:0000313" key="13">
    <source>
        <dbReference type="Proteomes" id="UP001208557"/>
    </source>
</evidence>
<dbReference type="Proteomes" id="UP000266918">
    <property type="component" value="Chromosome"/>
</dbReference>
<evidence type="ECO:0000313" key="12">
    <source>
        <dbReference type="Proteomes" id="UP000266918"/>
    </source>
</evidence>
<evidence type="ECO:0000256" key="3">
    <source>
        <dbReference type="ARBA" id="ARBA00022741"/>
    </source>
</evidence>
<evidence type="ECO:0000256" key="1">
    <source>
        <dbReference type="ARBA" id="ARBA00004651"/>
    </source>
</evidence>
<organism evidence="11 12">
    <name type="scientific">Streptococcus sanguinis</name>
    <dbReference type="NCBI Taxonomy" id="1305"/>
    <lineage>
        <taxon>Bacteria</taxon>
        <taxon>Bacillati</taxon>
        <taxon>Bacillota</taxon>
        <taxon>Bacilli</taxon>
        <taxon>Lactobacillales</taxon>
        <taxon>Streptococcaceae</taxon>
        <taxon>Streptococcus</taxon>
    </lineage>
</organism>
<dbReference type="InterPro" id="IPR036640">
    <property type="entry name" value="ABC1_TM_sf"/>
</dbReference>
<dbReference type="SUPFAM" id="SSF52540">
    <property type="entry name" value="P-loop containing nucleoside triphosphate hydrolases"/>
    <property type="match status" value="1"/>
</dbReference>
<evidence type="ECO:0000256" key="4">
    <source>
        <dbReference type="ARBA" id="ARBA00022840"/>
    </source>
</evidence>
<protein>
    <submittedName>
        <fullName evidence="10 11">ABC transporter ATP-binding protein</fullName>
        <ecNumber evidence="11">3.6.3.-</ecNumber>
    </submittedName>
</protein>
<feature type="transmembrane region" description="Helical" evidence="7">
    <location>
        <begin position="234"/>
        <end position="253"/>
    </location>
</feature>
<evidence type="ECO:0000259" key="9">
    <source>
        <dbReference type="PROSITE" id="PS50929"/>
    </source>
</evidence>
<dbReference type="InterPro" id="IPR011527">
    <property type="entry name" value="ABC1_TM_dom"/>
</dbReference>
<keyword evidence="4 11" id="KW-0067">ATP-binding</keyword>
<dbReference type="Pfam" id="PF00005">
    <property type="entry name" value="ABC_tran"/>
    <property type="match status" value="1"/>
</dbReference>
<gene>
    <name evidence="11" type="primary">bmrA_2</name>
    <name evidence="10" type="ORF">MK406_02935</name>
    <name evidence="11" type="ORF">NCTC10904_01869</name>
</gene>
<dbReference type="PANTHER" id="PTHR43394:SF1">
    <property type="entry name" value="ATP-BINDING CASSETTE SUB-FAMILY B MEMBER 10, MITOCHONDRIAL"/>
    <property type="match status" value="1"/>
</dbReference>
<dbReference type="InterPro" id="IPR039421">
    <property type="entry name" value="Type_1_exporter"/>
</dbReference>
<dbReference type="InterPro" id="IPR003593">
    <property type="entry name" value="AAA+_ATPase"/>
</dbReference>
<feature type="domain" description="ABC transmembrane type-1" evidence="9">
    <location>
        <begin position="16"/>
        <end position="294"/>
    </location>
</feature>
<sequence length="538" mass="60867">MKSLYRYIVHRNFLGIGIFILLLSVAVNILIPLIVRELFNEFVKGQFQYSKVSILVLLFSLNVLLGTIGNAIIEIVGEKSVYELRTKLIDGIEHLRIRVAQDYNTNETVNHVVNDTEILGEVISSTLPSFVVNVVSWIGAVVMLFVMDWKLTSLVIVFAICIIIIIKFIGKKLAILADSFRNQLAILNNRLSQLLNFLLSIKISDSTSTFVSYVKLENKRLYDYALKGVKYRVILAPLINCLLLSLIVLVFSLGFYEIKIGLLSVGTFISFMMYLYQLVPTTLAISTSLGNFAAEKGALTNIIELMKNFSENSQDFSVSAREFSLENIRYEDVSLEIDDFRLLEHINLDIKLGEIAVIIGPSGVGKTSFIKQLLKVYDINSGKIFIGDIDLKDIAIAEWYNSVSYVSQETFFIDGYSLISNLKMGKEYSDEKIRSVLNDVGLWQELDCGNQLNEIIIDKNRLSGGQLQRLALARALLEDRKILILDEATSSLDQFNERRVLDLLNKRKSQALIIQISHRKQVIECADQIIDLEKFKIS</sequence>
<dbReference type="Pfam" id="PF00664">
    <property type="entry name" value="ABC_membrane"/>
    <property type="match status" value="1"/>
</dbReference>
<evidence type="ECO:0000313" key="10">
    <source>
        <dbReference type="EMBL" id="MCY7034030.1"/>
    </source>
</evidence>
<dbReference type="PROSITE" id="PS00211">
    <property type="entry name" value="ABC_TRANSPORTER_1"/>
    <property type="match status" value="1"/>
</dbReference>
<keyword evidence="6 7" id="KW-0472">Membrane</keyword>
<dbReference type="PROSITE" id="PS50893">
    <property type="entry name" value="ABC_TRANSPORTER_2"/>
    <property type="match status" value="1"/>
</dbReference>
<feature type="transmembrane region" description="Helical" evidence="7">
    <location>
        <begin position="260"/>
        <end position="279"/>
    </location>
</feature>
<reference evidence="10" key="3">
    <citation type="submission" date="2022-02" db="EMBL/GenBank/DDBJ databases">
        <authorList>
            <person name="Christensen J.J.E."/>
            <person name="Jensen C.S."/>
            <person name="Nielsen X.C."/>
            <person name="Dargis R."/>
        </authorList>
    </citation>
    <scope>NUCLEOTIDE SEQUENCE</scope>
    <source>
        <strain evidence="10">A12055600</strain>
    </source>
</reference>
<feature type="transmembrane region" description="Helical" evidence="7">
    <location>
        <begin position="153"/>
        <end position="170"/>
    </location>
</feature>
<dbReference type="InterPro" id="IPR017871">
    <property type="entry name" value="ABC_transporter-like_CS"/>
</dbReference>